<organism evidence="1 2">
    <name type="scientific">Angomonas deanei</name>
    <dbReference type="NCBI Taxonomy" id="59799"/>
    <lineage>
        <taxon>Eukaryota</taxon>
        <taxon>Discoba</taxon>
        <taxon>Euglenozoa</taxon>
        <taxon>Kinetoplastea</taxon>
        <taxon>Metakinetoplastina</taxon>
        <taxon>Trypanosomatida</taxon>
        <taxon>Trypanosomatidae</taxon>
        <taxon>Strigomonadinae</taxon>
        <taxon>Angomonas</taxon>
    </lineage>
</organism>
<protein>
    <submittedName>
        <fullName evidence="1">Uncharacterized protein</fullName>
    </submittedName>
</protein>
<gene>
    <name evidence="1" type="ORF">ADEAN_000958800</name>
</gene>
<evidence type="ECO:0000313" key="1">
    <source>
        <dbReference type="EMBL" id="CAD2222049.1"/>
    </source>
</evidence>
<dbReference type="EMBL" id="LR877168">
    <property type="protein sequence ID" value="CAD2222049.1"/>
    <property type="molecule type" value="Genomic_DNA"/>
</dbReference>
<reference evidence="1 2" key="1">
    <citation type="submission" date="2020-08" db="EMBL/GenBank/DDBJ databases">
        <authorList>
            <person name="Newling K."/>
            <person name="Davey J."/>
            <person name="Forrester S."/>
        </authorList>
    </citation>
    <scope>NUCLEOTIDE SEQUENCE [LARGE SCALE GENOMIC DNA]</scope>
    <source>
        <strain evidence="2">Crithidia deanei Carvalho (ATCC PRA-265)</strain>
    </source>
</reference>
<sequence>MLMLRALNGFNTNRFLASPSYQNARVTSTLLALAPESQLTFRQRLSSSYPFYLFSLVSILLSFSQMQYLHFMTLLLQWGFFLVYSKRLYDLML</sequence>
<keyword evidence="2" id="KW-1185">Reference proteome</keyword>
<dbReference type="Proteomes" id="UP000515908">
    <property type="component" value="Chromosome 24"/>
</dbReference>
<name>A0A7G2CRQ6_9TRYP</name>
<proteinExistence type="predicted"/>
<accession>A0A7G2CRQ6</accession>
<dbReference type="AlphaFoldDB" id="A0A7G2CRQ6"/>
<dbReference type="VEuPathDB" id="TriTrypDB:ADEAN_000958800"/>
<evidence type="ECO:0000313" key="2">
    <source>
        <dbReference type="Proteomes" id="UP000515908"/>
    </source>
</evidence>